<comment type="caution">
    <text evidence="1">The sequence shown here is derived from an EMBL/GenBank/DDBJ whole genome shotgun (WGS) entry which is preliminary data.</text>
</comment>
<gene>
    <name evidence="1" type="ORF">M1L60_06465</name>
</gene>
<evidence type="ECO:0000313" key="1">
    <source>
        <dbReference type="EMBL" id="MCO8270236.1"/>
    </source>
</evidence>
<accession>A0ABT1DKD0</accession>
<dbReference type="Gene3D" id="2.115.10.20">
    <property type="entry name" value="Glycosyl hydrolase domain, family 43"/>
    <property type="match status" value="1"/>
</dbReference>
<proteinExistence type="predicted"/>
<keyword evidence="2" id="KW-1185">Reference proteome</keyword>
<dbReference type="EMBL" id="JAMYJR010000003">
    <property type="protein sequence ID" value="MCO8270236.1"/>
    <property type="molecule type" value="Genomic_DNA"/>
</dbReference>
<reference evidence="1 2" key="1">
    <citation type="submission" date="2022-06" db="EMBL/GenBank/DDBJ databases">
        <title>New Species of the Genus Actinoplanes, ActinopZanes ferrugineus.</title>
        <authorList>
            <person name="Ding P."/>
        </authorList>
    </citation>
    <scope>NUCLEOTIDE SEQUENCE [LARGE SCALE GENOMIC DNA]</scope>
    <source>
        <strain evidence="1 2">TRM88003</strain>
    </source>
</reference>
<dbReference type="RefSeq" id="WP_253236354.1">
    <property type="nucleotide sequence ID" value="NZ_JAMYJR010000003.1"/>
</dbReference>
<name>A0ABT1DKD0_9ACTN</name>
<protein>
    <submittedName>
        <fullName evidence="1">Uncharacterized protein</fullName>
    </submittedName>
</protein>
<sequence>MPPHGELGARIYYAGRAGVRHYGEGSEYSIGVLTQGPQGEWARRGTPVLRGWPGRPSVLEPLVIPVDSGYRMWFLATPHEVGPGEQPDFELHVSDSADGLRWEPPRRFSTAAEGWFDNAVHPAPHGWEMILARGTNLHGTRPYPGQGLWVTRCATPSPDRAAWSPPERVLDTDAPGTPSWMAREVCGPSVVPLADGRRLVFLTGTHDVGSWRHAARRRWATARRLAVPSPYFLTTGAVTVPASSSVMRRKPSAP</sequence>
<dbReference type="InterPro" id="IPR023296">
    <property type="entry name" value="Glyco_hydro_beta-prop_sf"/>
</dbReference>
<dbReference type="Proteomes" id="UP001523369">
    <property type="component" value="Unassembled WGS sequence"/>
</dbReference>
<organism evidence="1 2">
    <name type="scientific">Paractinoplanes aksuensis</name>
    <dbReference type="NCBI Taxonomy" id="2939490"/>
    <lineage>
        <taxon>Bacteria</taxon>
        <taxon>Bacillati</taxon>
        <taxon>Actinomycetota</taxon>
        <taxon>Actinomycetes</taxon>
        <taxon>Micromonosporales</taxon>
        <taxon>Micromonosporaceae</taxon>
        <taxon>Paractinoplanes</taxon>
    </lineage>
</organism>
<evidence type="ECO:0000313" key="2">
    <source>
        <dbReference type="Proteomes" id="UP001523369"/>
    </source>
</evidence>